<evidence type="ECO:0000313" key="1">
    <source>
        <dbReference type="EMBL" id="CAB5380418.1"/>
    </source>
</evidence>
<accession>A0A915ZMS0</accession>
<proteinExistence type="predicted"/>
<dbReference type="EMBL" id="CAGKOT010000042">
    <property type="protein sequence ID" value="CAB5380418.1"/>
    <property type="molecule type" value="Genomic_DNA"/>
</dbReference>
<gene>
    <name evidence="1" type="ORF">CHRIB12_LOCUS17083</name>
</gene>
<sequence>MRGSYVVETRAICLAFFLQKKMHKILPQNSRNLILLIQSRNIRILLTLPSEIEDSHALYHTYKIYSKFAGFSERFLVKPERFLDSRNFFGYGILYFREILLVPEYIQDFFYTIQLQSRSEIYYFIKTSNRTSIN</sequence>
<comment type="caution">
    <text evidence="1">The sequence shown here is derived from an EMBL/GenBank/DDBJ whole genome shotgun (WGS) entry which is preliminary data.</text>
</comment>
<evidence type="ECO:0000313" key="2">
    <source>
        <dbReference type="Proteomes" id="UP000684084"/>
    </source>
</evidence>
<dbReference type="OrthoDB" id="10555960at2759"/>
<dbReference type="AlphaFoldDB" id="A0A915ZMS0"/>
<organism evidence="1 2">
    <name type="scientific">Rhizophagus irregularis</name>
    <dbReference type="NCBI Taxonomy" id="588596"/>
    <lineage>
        <taxon>Eukaryota</taxon>
        <taxon>Fungi</taxon>
        <taxon>Fungi incertae sedis</taxon>
        <taxon>Mucoromycota</taxon>
        <taxon>Glomeromycotina</taxon>
        <taxon>Glomeromycetes</taxon>
        <taxon>Glomerales</taxon>
        <taxon>Glomeraceae</taxon>
        <taxon>Rhizophagus</taxon>
    </lineage>
</organism>
<name>A0A915ZMS0_9GLOM</name>
<reference evidence="1" key="1">
    <citation type="submission" date="2020-05" db="EMBL/GenBank/DDBJ databases">
        <authorList>
            <person name="Rincon C."/>
            <person name="Sanders R I."/>
            <person name="Robbins C."/>
            <person name="Chaturvedi A."/>
        </authorList>
    </citation>
    <scope>NUCLEOTIDE SEQUENCE</scope>
    <source>
        <strain evidence="1">CHB12</strain>
    </source>
</reference>
<dbReference type="Proteomes" id="UP000684084">
    <property type="component" value="Unassembled WGS sequence"/>
</dbReference>
<protein>
    <submittedName>
        <fullName evidence="1">Uncharacterized protein</fullName>
    </submittedName>
</protein>